<keyword evidence="4 6" id="KW-0697">Rotamase</keyword>
<evidence type="ECO:0000256" key="1">
    <source>
        <dbReference type="ARBA" id="ARBA00000971"/>
    </source>
</evidence>
<evidence type="ECO:0000313" key="10">
    <source>
        <dbReference type="Proteomes" id="UP000298173"/>
    </source>
</evidence>
<feature type="domain" description="PPIase FKBP-type" evidence="8">
    <location>
        <begin position="126"/>
        <end position="214"/>
    </location>
</feature>
<evidence type="ECO:0000256" key="7">
    <source>
        <dbReference type="SAM" id="MobiDB-lite"/>
    </source>
</evidence>
<dbReference type="PROSITE" id="PS50059">
    <property type="entry name" value="FKBP_PPIASE"/>
    <property type="match status" value="2"/>
</dbReference>
<evidence type="ECO:0000256" key="6">
    <source>
        <dbReference type="PROSITE-ProRule" id="PRU00277"/>
    </source>
</evidence>
<organism evidence="9 10">
    <name type="scientific">Cryobacterium glaciale</name>
    <dbReference type="NCBI Taxonomy" id="1259145"/>
    <lineage>
        <taxon>Bacteria</taxon>
        <taxon>Bacillati</taxon>
        <taxon>Actinomycetota</taxon>
        <taxon>Actinomycetes</taxon>
        <taxon>Micrococcales</taxon>
        <taxon>Microbacteriaceae</taxon>
        <taxon>Cryobacterium</taxon>
    </lineage>
</organism>
<protein>
    <recommendedName>
        <fullName evidence="3 6">peptidylprolyl isomerase</fullName>
        <ecNumber evidence="3 6">5.2.1.8</ecNumber>
    </recommendedName>
</protein>
<comment type="catalytic activity">
    <reaction evidence="1 6">
        <text>[protein]-peptidylproline (omega=180) = [protein]-peptidylproline (omega=0)</text>
        <dbReference type="Rhea" id="RHEA:16237"/>
        <dbReference type="Rhea" id="RHEA-COMP:10747"/>
        <dbReference type="Rhea" id="RHEA-COMP:10748"/>
        <dbReference type="ChEBI" id="CHEBI:83833"/>
        <dbReference type="ChEBI" id="CHEBI:83834"/>
        <dbReference type="EC" id="5.2.1.8"/>
    </reaction>
</comment>
<evidence type="ECO:0000313" key="9">
    <source>
        <dbReference type="EMBL" id="TFB76216.1"/>
    </source>
</evidence>
<dbReference type="AlphaFoldDB" id="A0A4R8V1V0"/>
<dbReference type="SUPFAM" id="SSF54534">
    <property type="entry name" value="FKBP-like"/>
    <property type="match status" value="2"/>
</dbReference>
<gene>
    <name evidence="9" type="ORF">E3O06_02225</name>
</gene>
<feature type="compositionally biased region" description="Polar residues" evidence="7">
    <location>
        <begin position="17"/>
        <end position="27"/>
    </location>
</feature>
<dbReference type="InterPro" id="IPR001179">
    <property type="entry name" value="PPIase_FKBP_dom"/>
</dbReference>
<dbReference type="EC" id="5.2.1.8" evidence="3 6"/>
<reference evidence="9 10" key="1">
    <citation type="submission" date="2019-03" db="EMBL/GenBank/DDBJ databases">
        <title>Genomics of glacier-inhabiting Cryobacterium strains.</title>
        <authorList>
            <person name="Liu Q."/>
            <person name="Xin Y.-H."/>
        </authorList>
    </citation>
    <scope>NUCLEOTIDE SEQUENCE [LARGE SCALE GENOMIC DNA]</scope>
    <source>
        <strain evidence="9 10">HLT2-23</strain>
    </source>
</reference>
<feature type="region of interest" description="Disordered" evidence="7">
    <location>
        <begin position="1"/>
        <end position="33"/>
    </location>
</feature>
<dbReference type="Proteomes" id="UP000298173">
    <property type="component" value="Unassembled WGS sequence"/>
</dbReference>
<dbReference type="InterPro" id="IPR046357">
    <property type="entry name" value="PPIase_dom_sf"/>
</dbReference>
<comment type="similarity">
    <text evidence="2">Belongs to the FKBP-type PPIase family.</text>
</comment>
<keyword evidence="10" id="KW-1185">Reference proteome</keyword>
<evidence type="ECO:0000256" key="5">
    <source>
        <dbReference type="ARBA" id="ARBA00023235"/>
    </source>
</evidence>
<keyword evidence="5 6" id="KW-0413">Isomerase</keyword>
<dbReference type="GO" id="GO:0003755">
    <property type="term" value="F:peptidyl-prolyl cis-trans isomerase activity"/>
    <property type="evidence" value="ECO:0007669"/>
    <property type="project" value="UniProtKB-KW"/>
</dbReference>
<dbReference type="Pfam" id="PF00254">
    <property type="entry name" value="FKBP_C"/>
    <property type="match status" value="1"/>
</dbReference>
<evidence type="ECO:0000256" key="2">
    <source>
        <dbReference type="ARBA" id="ARBA00006577"/>
    </source>
</evidence>
<dbReference type="Gene3D" id="3.10.50.40">
    <property type="match status" value="2"/>
</dbReference>
<dbReference type="PANTHER" id="PTHR43811">
    <property type="entry name" value="FKBP-TYPE PEPTIDYL-PROLYL CIS-TRANS ISOMERASE FKPA"/>
    <property type="match status" value="1"/>
</dbReference>
<dbReference type="OrthoDB" id="25996at2"/>
<proteinExistence type="inferred from homology"/>
<evidence type="ECO:0000259" key="8">
    <source>
        <dbReference type="PROSITE" id="PS50059"/>
    </source>
</evidence>
<feature type="domain" description="PPIase FKBP-type" evidence="8">
    <location>
        <begin position="269"/>
        <end position="355"/>
    </location>
</feature>
<sequence length="355" mass="35424">MDPGPFGCSAPKPQPSCARSTPTTPHTSAADPCCSNPVPKEGLVRKASALIITAGLVMTALTACASPGSAQASCDAGAASGPASKLVTVTGNLGSAPAVSFPTPLKSSTTQRSEIIAGSGQRVLPGQMVSVELNLYNGTTGAALQLGAFDGSTALPLALGDTTIAGLVDGLVCTRVGERVAVVMAPEDGLGVNDQLQIGATDSLVLVVDIVKAFLPRADGEEQAVANGLPAVVLDADGTPGIVLPSGDMPTGLEVGLLKKGAGEKVPADSTVVIHYTGLLWAGDTVFESTWATRSPRVAALGDLPEGLATALTGQTVGSQLVVVVPPDLGFGPETQDKVPGGSTLVYAVDILGID</sequence>
<name>A0A4R8V1V0_9MICO</name>
<evidence type="ECO:0000256" key="3">
    <source>
        <dbReference type="ARBA" id="ARBA00013194"/>
    </source>
</evidence>
<accession>A0A4R8V1V0</accession>
<evidence type="ECO:0000256" key="4">
    <source>
        <dbReference type="ARBA" id="ARBA00023110"/>
    </source>
</evidence>
<comment type="caution">
    <text evidence="9">The sequence shown here is derived from an EMBL/GenBank/DDBJ whole genome shotgun (WGS) entry which is preliminary data.</text>
</comment>
<dbReference type="PANTHER" id="PTHR43811:SF23">
    <property type="entry name" value="FKBP-TYPE 22 KDA PEPTIDYL-PROLYL CIS-TRANS ISOMERASE"/>
    <property type="match status" value="1"/>
</dbReference>
<dbReference type="EMBL" id="SOEY01000006">
    <property type="protein sequence ID" value="TFB76216.1"/>
    <property type="molecule type" value="Genomic_DNA"/>
</dbReference>